<evidence type="ECO:0000259" key="3">
    <source>
        <dbReference type="Pfam" id="PF15304"/>
    </source>
</evidence>
<feature type="domain" description="A-kinase anchor protein 2 C-terminal" evidence="3">
    <location>
        <begin position="718"/>
        <end position="780"/>
    </location>
</feature>
<evidence type="ECO:0000256" key="1">
    <source>
        <dbReference type="ARBA" id="ARBA00023054"/>
    </source>
</evidence>
<sequence>MESTPKKWVMQPFSPKLEMKDLRTLLSPSTKQTDSETLEASDFSYDSITVMHSQPSVTVTSNEGDSPRDVVVQARQVSVSDESSVSEDWHPSSPSCPSSPSSSGSHCGFYSFEERSHEVEKTEAWMSSPDREAKLAVLKEENGFKLRAYVEERKPEKLFEEVNGDSRYRVEDIEDTEEQGEIKERMEIIRSQAPKIKPAFKEQWSVLESLGLSYSPQRLLEGLSLSFSPVTVEVQQTGVEPGTVDTEQISFSTARQQFVMMEQSKRNPFLQSPQQILQFPEHQEKPSPPEVMVTSGNAYKDGLPEEQLSLSPKSNPDNNPVFTSEMVTVSVLEERGTKMQSSVDDLDSGLEDLSLDPNGGYAYDGSVSNEVLRVESADVPSSASKGETPIEREIRIAQEREESLRRERGIKRTDVKEMVEIKTKPLLSQASPTLTPIKAREKNRVSFLIQREIEQDSRREEDLQHQGKVPGLYDRGTAQELGERKRVFELQEDQIPVTPTKTSHTRNLVDAKQGLAIVDKPTLPWHGLSEQFNMRPRRVDTPDAIRKEIEWDLKREEEHRKLRESGGLSLSLNGGLDSLETASTTMDSSPLQHGDEGGTSRQCSKEEDVRQEKPLPTVLPEEWVAKSGSSLSSPWSTDTVDSKESKLTSPILTSDKIQIKGFASLPSSPSVHLTTRLPSVSIMTPQPWGGHRQGPPALPRVPPLTPQSAGVEVGGIGTQKGLTETLLEDFEERRIKLKLEESSYAGIQPTDDVNNEVLEATRVTRHKNTRALRWEAGMYTNEDIN</sequence>
<organism evidence="4 5">
    <name type="scientific">Anguilla anguilla</name>
    <name type="common">European freshwater eel</name>
    <name type="synonym">Muraena anguilla</name>
    <dbReference type="NCBI Taxonomy" id="7936"/>
    <lineage>
        <taxon>Eukaryota</taxon>
        <taxon>Metazoa</taxon>
        <taxon>Chordata</taxon>
        <taxon>Craniata</taxon>
        <taxon>Vertebrata</taxon>
        <taxon>Euteleostomi</taxon>
        <taxon>Actinopterygii</taxon>
        <taxon>Neopterygii</taxon>
        <taxon>Teleostei</taxon>
        <taxon>Anguilliformes</taxon>
        <taxon>Anguillidae</taxon>
        <taxon>Anguilla</taxon>
    </lineage>
</organism>
<keyword evidence="5" id="KW-1185">Reference proteome</keyword>
<dbReference type="AlphaFoldDB" id="A0A9D3S5J1"/>
<evidence type="ECO:0000256" key="2">
    <source>
        <dbReference type="SAM" id="MobiDB-lite"/>
    </source>
</evidence>
<dbReference type="Pfam" id="PF15304">
    <property type="entry name" value="AKAP2_C"/>
    <property type="match status" value="2"/>
</dbReference>
<evidence type="ECO:0000313" key="5">
    <source>
        <dbReference type="Proteomes" id="UP001044222"/>
    </source>
</evidence>
<dbReference type="InterPro" id="IPR029304">
    <property type="entry name" value="AKAP2_C"/>
</dbReference>
<dbReference type="EMBL" id="JAFIRN010000004">
    <property type="protein sequence ID" value="KAG5850887.1"/>
    <property type="molecule type" value="Genomic_DNA"/>
</dbReference>
<gene>
    <name evidence="4" type="ORF">ANANG_G00087160</name>
</gene>
<feature type="compositionally biased region" description="Basic and acidic residues" evidence="2">
    <location>
        <begin position="593"/>
        <end position="613"/>
    </location>
</feature>
<proteinExistence type="predicted"/>
<feature type="domain" description="A-kinase anchor protein 2 C-terminal" evidence="3">
    <location>
        <begin position="421"/>
        <end position="471"/>
    </location>
</feature>
<feature type="compositionally biased region" description="Low complexity" evidence="2">
    <location>
        <begin position="91"/>
        <end position="108"/>
    </location>
</feature>
<accession>A0A9D3S5J1</accession>
<dbReference type="Proteomes" id="UP001044222">
    <property type="component" value="Unassembled WGS sequence"/>
</dbReference>
<name>A0A9D3S5J1_ANGAN</name>
<dbReference type="PANTHER" id="PTHR18839:SF0">
    <property type="entry name" value="MITOTIC INTERACTOR AND SUBSTRATE OF PLK1 ISOFORM X1-RELATED"/>
    <property type="match status" value="1"/>
</dbReference>
<feature type="region of interest" description="Disordered" evidence="2">
    <location>
        <begin position="562"/>
        <end position="642"/>
    </location>
</feature>
<reference evidence="4" key="1">
    <citation type="submission" date="2021-01" db="EMBL/GenBank/DDBJ databases">
        <title>A chromosome-scale assembly of European eel, Anguilla anguilla.</title>
        <authorList>
            <person name="Henkel C."/>
            <person name="Jong-Raadsen S.A."/>
            <person name="Dufour S."/>
            <person name="Weltzien F.-A."/>
            <person name="Palstra A.P."/>
            <person name="Pelster B."/>
            <person name="Spaink H.P."/>
            <person name="Van Den Thillart G.E."/>
            <person name="Jansen H."/>
            <person name="Zahm M."/>
            <person name="Klopp C."/>
            <person name="Cedric C."/>
            <person name="Louis A."/>
            <person name="Berthelot C."/>
            <person name="Parey E."/>
            <person name="Roest Crollius H."/>
            <person name="Montfort J."/>
            <person name="Robinson-Rechavi M."/>
            <person name="Bucao C."/>
            <person name="Bouchez O."/>
            <person name="Gislard M."/>
            <person name="Lluch J."/>
            <person name="Milhes M."/>
            <person name="Lampietro C."/>
            <person name="Lopez Roques C."/>
            <person name="Donnadieu C."/>
            <person name="Braasch I."/>
            <person name="Desvignes T."/>
            <person name="Postlethwait J."/>
            <person name="Bobe J."/>
            <person name="Guiguen Y."/>
            <person name="Dirks R."/>
        </authorList>
    </citation>
    <scope>NUCLEOTIDE SEQUENCE</scope>
    <source>
        <strain evidence="4">Tag_6206</strain>
        <tissue evidence="4">Liver</tissue>
    </source>
</reference>
<comment type="caution">
    <text evidence="4">The sequence shown here is derived from an EMBL/GenBank/DDBJ whole genome shotgun (WGS) entry which is preliminary data.</text>
</comment>
<feature type="region of interest" description="Disordered" evidence="2">
    <location>
        <begin position="75"/>
        <end position="109"/>
    </location>
</feature>
<protein>
    <recommendedName>
        <fullName evidence="3">A-kinase anchor protein 2 C-terminal domain-containing protein</fullName>
    </recommendedName>
</protein>
<feature type="compositionally biased region" description="Polar residues" evidence="2">
    <location>
        <begin position="308"/>
        <end position="321"/>
    </location>
</feature>
<evidence type="ECO:0000313" key="4">
    <source>
        <dbReference type="EMBL" id="KAG5850887.1"/>
    </source>
</evidence>
<feature type="compositionally biased region" description="Low complexity" evidence="2">
    <location>
        <begin position="565"/>
        <end position="579"/>
    </location>
</feature>
<feature type="compositionally biased region" description="Polar residues" evidence="2">
    <location>
        <begin position="580"/>
        <end position="591"/>
    </location>
</feature>
<feature type="region of interest" description="Disordered" evidence="2">
    <location>
        <begin position="282"/>
        <end position="321"/>
    </location>
</feature>
<dbReference type="InterPro" id="IPR042779">
    <property type="entry name" value="MISP/MISP3-like"/>
</dbReference>
<dbReference type="PANTHER" id="PTHR18839">
    <property type="entry name" value="MITOTIC INTERACTOR AND SUBSTRATE OF PLK1 MISP FAMILY MEMBER"/>
    <property type="match status" value="1"/>
</dbReference>
<feature type="compositionally biased region" description="Polar residues" evidence="2">
    <location>
        <begin position="627"/>
        <end position="639"/>
    </location>
</feature>
<keyword evidence="1" id="KW-0175">Coiled coil</keyword>